<protein>
    <submittedName>
        <fullName evidence="1">Uncharacterized protein</fullName>
    </submittedName>
</protein>
<gene>
    <name evidence="1" type="ORF">ALC56_02063</name>
</gene>
<name>A0A195FT69_9HYME</name>
<accession>A0A195FT69</accession>
<proteinExistence type="predicted"/>
<evidence type="ECO:0000313" key="1">
    <source>
        <dbReference type="EMBL" id="KYN43800.1"/>
    </source>
</evidence>
<organism evidence="1 2">
    <name type="scientific">Trachymyrmex septentrionalis</name>
    <dbReference type="NCBI Taxonomy" id="34720"/>
    <lineage>
        <taxon>Eukaryota</taxon>
        <taxon>Metazoa</taxon>
        <taxon>Ecdysozoa</taxon>
        <taxon>Arthropoda</taxon>
        <taxon>Hexapoda</taxon>
        <taxon>Insecta</taxon>
        <taxon>Pterygota</taxon>
        <taxon>Neoptera</taxon>
        <taxon>Endopterygota</taxon>
        <taxon>Hymenoptera</taxon>
        <taxon>Apocrita</taxon>
        <taxon>Aculeata</taxon>
        <taxon>Formicoidea</taxon>
        <taxon>Formicidae</taxon>
        <taxon>Myrmicinae</taxon>
        <taxon>Trachymyrmex</taxon>
    </lineage>
</organism>
<sequence length="98" mass="10827">MAFDTLQLVSDISLRWIYDCGQYMPTDFLVYLLAVDEKGRIVRVDEQTGPLPPPPPDSSHVHIPLSSRFPAVAGTMADSLNLDPVLMEHSPDNGFGML</sequence>
<reference evidence="1 2" key="1">
    <citation type="submission" date="2016-03" db="EMBL/GenBank/DDBJ databases">
        <title>Trachymyrmex septentrionalis WGS genome.</title>
        <authorList>
            <person name="Nygaard S."/>
            <person name="Hu H."/>
            <person name="Boomsma J."/>
            <person name="Zhang G."/>
        </authorList>
    </citation>
    <scope>NUCLEOTIDE SEQUENCE [LARGE SCALE GENOMIC DNA]</scope>
    <source>
        <strain evidence="1">Tsep2-gDNA-1</strain>
        <tissue evidence="1">Whole body</tissue>
    </source>
</reference>
<evidence type="ECO:0000313" key="2">
    <source>
        <dbReference type="Proteomes" id="UP000078541"/>
    </source>
</evidence>
<dbReference type="EMBL" id="KQ981276">
    <property type="protein sequence ID" value="KYN43800.1"/>
    <property type="molecule type" value="Genomic_DNA"/>
</dbReference>
<dbReference type="AlphaFoldDB" id="A0A195FT69"/>
<dbReference type="Proteomes" id="UP000078541">
    <property type="component" value="Unassembled WGS sequence"/>
</dbReference>
<keyword evidence="2" id="KW-1185">Reference proteome</keyword>